<accession>A0A0A9DZT1</accession>
<reference evidence="1" key="2">
    <citation type="journal article" date="2015" name="Data Brief">
        <title>Shoot transcriptome of the giant reed, Arundo donax.</title>
        <authorList>
            <person name="Barrero R.A."/>
            <person name="Guerrero F.D."/>
            <person name="Moolhuijzen P."/>
            <person name="Goolsby J.A."/>
            <person name="Tidwell J."/>
            <person name="Bellgard S.E."/>
            <person name="Bellgard M.I."/>
        </authorList>
    </citation>
    <scope>NUCLEOTIDE SEQUENCE</scope>
    <source>
        <tissue evidence="1">Shoot tissue taken approximately 20 cm above the soil surface</tissue>
    </source>
</reference>
<evidence type="ECO:0000313" key="1">
    <source>
        <dbReference type="EMBL" id="JAD89242.1"/>
    </source>
</evidence>
<proteinExistence type="predicted"/>
<reference evidence="1" key="1">
    <citation type="submission" date="2014-09" db="EMBL/GenBank/DDBJ databases">
        <authorList>
            <person name="Magalhaes I.L.F."/>
            <person name="Oliveira U."/>
            <person name="Santos F.R."/>
            <person name="Vidigal T.H.D.A."/>
            <person name="Brescovit A.D."/>
            <person name="Santos A.J."/>
        </authorList>
    </citation>
    <scope>NUCLEOTIDE SEQUENCE</scope>
    <source>
        <tissue evidence="1">Shoot tissue taken approximately 20 cm above the soil surface</tissue>
    </source>
</reference>
<dbReference type="EMBL" id="GBRH01208653">
    <property type="protein sequence ID" value="JAD89242.1"/>
    <property type="molecule type" value="Transcribed_RNA"/>
</dbReference>
<organism evidence="1">
    <name type="scientific">Arundo donax</name>
    <name type="common">Giant reed</name>
    <name type="synonym">Donax arundinaceus</name>
    <dbReference type="NCBI Taxonomy" id="35708"/>
    <lineage>
        <taxon>Eukaryota</taxon>
        <taxon>Viridiplantae</taxon>
        <taxon>Streptophyta</taxon>
        <taxon>Embryophyta</taxon>
        <taxon>Tracheophyta</taxon>
        <taxon>Spermatophyta</taxon>
        <taxon>Magnoliopsida</taxon>
        <taxon>Liliopsida</taxon>
        <taxon>Poales</taxon>
        <taxon>Poaceae</taxon>
        <taxon>PACMAD clade</taxon>
        <taxon>Arundinoideae</taxon>
        <taxon>Arundineae</taxon>
        <taxon>Arundo</taxon>
    </lineage>
</organism>
<dbReference type="AlphaFoldDB" id="A0A0A9DZT1"/>
<protein>
    <submittedName>
        <fullName evidence="1">Uncharacterized protein</fullName>
    </submittedName>
</protein>
<name>A0A0A9DZT1_ARUDO</name>
<sequence length="41" mass="4672">MLYCMSTLNDNRIAGFPTGRLVVSDFLTGSRHLVTTLCRRR</sequence>